<dbReference type="Proteomes" id="UP000237000">
    <property type="component" value="Unassembled WGS sequence"/>
</dbReference>
<evidence type="ECO:0000313" key="2">
    <source>
        <dbReference type="Proteomes" id="UP000237000"/>
    </source>
</evidence>
<proteinExistence type="predicted"/>
<accession>A0A2P5C612</accession>
<dbReference type="EMBL" id="JXTC01000408">
    <property type="protein sequence ID" value="PON56477.1"/>
    <property type="molecule type" value="Genomic_DNA"/>
</dbReference>
<comment type="caution">
    <text evidence="1">The sequence shown here is derived from an EMBL/GenBank/DDBJ whole genome shotgun (WGS) entry which is preliminary data.</text>
</comment>
<name>A0A2P5C612_TREOI</name>
<organism evidence="1 2">
    <name type="scientific">Trema orientale</name>
    <name type="common">Charcoal tree</name>
    <name type="synonym">Celtis orientalis</name>
    <dbReference type="NCBI Taxonomy" id="63057"/>
    <lineage>
        <taxon>Eukaryota</taxon>
        <taxon>Viridiplantae</taxon>
        <taxon>Streptophyta</taxon>
        <taxon>Embryophyta</taxon>
        <taxon>Tracheophyta</taxon>
        <taxon>Spermatophyta</taxon>
        <taxon>Magnoliopsida</taxon>
        <taxon>eudicotyledons</taxon>
        <taxon>Gunneridae</taxon>
        <taxon>Pentapetalae</taxon>
        <taxon>rosids</taxon>
        <taxon>fabids</taxon>
        <taxon>Rosales</taxon>
        <taxon>Cannabaceae</taxon>
        <taxon>Trema</taxon>
    </lineage>
</organism>
<dbReference type="AlphaFoldDB" id="A0A2P5C612"/>
<sequence>MWLHAYNATVAHLISRLRYGCQMIYIILSSNFGDVVDLGSYQDCLVLGIRGFPMLWVPKGNRCGSSSGSPRGFPLGGFRCGLSPELEIGLFLMRLKAIVHLRLLSQGE</sequence>
<dbReference type="InParanoid" id="A0A2P5C612"/>
<evidence type="ECO:0000313" key="1">
    <source>
        <dbReference type="EMBL" id="PON56477.1"/>
    </source>
</evidence>
<protein>
    <submittedName>
        <fullName evidence="1">Uncharacterized protein</fullName>
    </submittedName>
</protein>
<reference evidence="2" key="1">
    <citation type="submission" date="2016-06" db="EMBL/GenBank/DDBJ databases">
        <title>Parallel loss of symbiosis genes in relatives of nitrogen-fixing non-legume Parasponia.</title>
        <authorList>
            <person name="Van Velzen R."/>
            <person name="Holmer R."/>
            <person name="Bu F."/>
            <person name="Rutten L."/>
            <person name="Van Zeijl A."/>
            <person name="Liu W."/>
            <person name="Santuari L."/>
            <person name="Cao Q."/>
            <person name="Sharma T."/>
            <person name="Shen D."/>
            <person name="Roswanjaya Y."/>
            <person name="Wardhani T."/>
            <person name="Kalhor M.S."/>
            <person name="Jansen J."/>
            <person name="Van den Hoogen J."/>
            <person name="Gungor B."/>
            <person name="Hartog M."/>
            <person name="Hontelez J."/>
            <person name="Verver J."/>
            <person name="Yang W.-C."/>
            <person name="Schijlen E."/>
            <person name="Repin R."/>
            <person name="Schilthuizen M."/>
            <person name="Schranz E."/>
            <person name="Heidstra R."/>
            <person name="Miyata K."/>
            <person name="Fedorova E."/>
            <person name="Kohlen W."/>
            <person name="Bisseling T."/>
            <person name="Smit S."/>
            <person name="Geurts R."/>
        </authorList>
    </citation>
    <scope>NUCLEOTIDE SEQUENCE [LARGE SCALE GENOMIC DNA]</scope>
    <source>
        <strain evidence="2">cv. RG33-2</strain>
    </source>
</reference>
<gene>
    <name evidence="1" type="ORF">TorRG33x02_296280</name>
</gene>
<keyword evidence="2" id="KW-1185">Reference proteome</keyword>